<keyword evidence="2" id="KW-0472">Membrane</keyword>
<feature type="region of interest" description="Disordered" evidence="1">
    <location>
        <begin position="285"/>
        <end position="377"/>
    </location>
</feature>
<feature type="compositionally biased region" description="Acidic residues" evidence="1">
    <location>
        <begin position="601"/>
        <end position="646"/>
    </location>
</feature>
<feature type="compositionally biased region" description="Acidic residues" evidence="1">
    <location>
        <begin position="313"/>
        <end position="329"/>
    </location>
</feature>
<accession>A0AAV9VH03</accession>
<organism evidence="4 5">
    <name type="scientific">Orbilia brochopaga</name>
    <dbReference type="NCBI Taxonomy" id="3140254"/>
    <lineage>
        <taxon>Eukaryota</taxon>
        <taxon>Fungi</taxon>
        <taxon>Dikarya</taxon>
        <taxon>Ascomycota</taxon>
        <taxon>Pezizomycotina</taxon>
        <taxon>Orbiliomycetes</taxon>
        <taxon>Orbiliales</taxon>
        <taxon>Orbiliaceae</taxon>
        <taxon>Orbilia</taxon>
    </lineage>
</organism>
<proteinExistence type="predicted"/>
<evidence type="ECO:0000313" key="5">
    <source>
        <dbReference type="Proteomes" id="UP001375240"/>
    </source>
</evidence>
<name>A0AAV9VH03_9PEZI</name>
<feature type="region of interest" description="Disordered" evidence="1">
    <location>
        <begin position="407"/>
        <end position="426"/>
    </location>
</feature>
<dbReference type="SUPFAM" id="SSF49879">
    <property type="entry name" value="SMAD/FHA domain"/>
    <property type="match status" value="1"/>
</dbReference>
<protein>
    <recommendedName>
        <fullName evidence="3">FHA domain-containing protein</fullName>
    </recommendedName>
</protein>
<keyword evidence="2" id="KW-0812">Transmembrane</keyword>
<dbReference type="EMBL" id="JAVHNQ010000001">
    <property type="protein sequence ID" value="KAK6359035.1"/>
    <property type="molecule type" value="Genomic_DNA"/>
</dbReference>
<dbReference type="AlphaFoldDB" id="A0AAV9VH03"/>
<dbReference type="Proteomes" id="UP001375240">
    <property type="component" value="Unassembled WGS sequence"/>
</dbReference>
<sequence length="882" mass="96008">MALERFPFSGVSEQPEIPQKAHGTRGPGPVSRAGNCDVILAPIGPVKDSVGRRQITIDNRHYLITVGRSSRNKAKGLLPDLHNAYFDSPVMSRLHAWLKCDDDGKVLICDARSMHGTYLNDQRLEPSICYPLETGNTVRFGNAVTRGSETFRPKEFSIEVIEKKGTSEIQHGYGLTSDELVLPDSPYSSEDEDDEVMITDVKPITRSERDFWGGPLSEASATTGQEPALEQCSPLGSPCIIRDTSNVDLTVCESVQPHANPQPLPSISAINVAPPRISISELLAQERKEQSRQSSQSPASQGASGGHPIVLFSDDEDDDYRPEMDEDTSNSDGEPSSESAPTSPVSTRSSEVSKASLPVPDIQSPTSPTNNAPPGRVASLDELVSPEIKQAWTSTWKSSLCSNFAQPTDAPPATTPDSKPLDFASPLSISRDSITNLANRTKLAMEQIRKAEALRDRAHDFLRSRLEMQASRCFYTPAKDLAAEVYPTPQTLNQSLNFVPRAMDSTIPFWVRNFEQATNVEPKAEPEATCTVDDPTAAVESPCEGRGAEETCSEEDVSDAVATRSPSPEMDLVDEYRMSDDELEDEDVVLDRDPSFPVEYSGDEGSSDADSDSDMQEPFELEISSVEDDSMDYQDDGLEEHDDDTESQAPKEKETLSSVEEDELHRSQTVKNAMSMENFFSPNDETAKDTNAAYMPRPSWSVVLREMDDLKKMVDEIPASELDLDVDAMEAARAEEQKFFDDFDDTPVLDSGSKKRKYVVSDDEEDFEMRVDAAIESLASRKIAPLPRRPLSSIAALTAAAKLIAADAAELSLEDNETEEAPVAVPEPEVVASVADAEPDRKRPRVENAGGSWGSTLATAIAGAVVGGVGVFAALVATAGDL</sequence>
<dbReference type="GO" id="GO:0005737">
    <property type="term" value="C:cytoplasm"/>
    <property type="evidence" value="ECO:0007669"/>
    <property type="project" value="TreeGrafter"/>
</dbReference>
<dbReference type="PROSITE" id="PS50006">
    <property type="entry name" value="FHA_DOMAIN"/>
    <property type="match status" value="1"/>
</dbReference>
<feature type="compositionally biased region" description="Polar residues" evidence="1">
    <location>
        <begin position="330"/>
        <end position="353"/>
    </location>
</feature>
<dbReference type="InterPro" id="IPR008984">
    <property type="entry name" value="SMAD_FHA_dom_sf"/>
</dbReference>
<dbReference type="InterPro" id="IPR000253">
    <property type="entry name" value="FHA_dom"/>
</dbReference>
<evidence type="ECO:0000256" key="1">
    <source>
        <dbReference type="SAM" id="MobiDB-lite"/>
    </source>
</evidence>
<comment type="caution">
    <text evidence="4">The sequence shown here is derived from an EMBL/GenBank/DDBJ whole genome shotgun (WGS) entry which is preliminary data.</text>
</comment>
<dbReference type="PANTHER" id="PTHR15715:SF37">
    <property type="entry name" value="LD47843P"/>
    <property type="match status" value="1"/>
</dbReference>
<dbReference type="Gene3D" id="2.60.200.20">
    <property type="match status" value="1"/>
</dbReference>
<feature type="transmembrane region" description="Helical" evidence="2">
    <location>
        <begin position="853"/>
        <end position="877"/>
    </location>
</feature>
<feature type="region of interest" description="Disordered" evidence="1">
    <location>
        <begin position="815"/>
        <end position="849"/>
    </location>
</feature>
<feature type="region of interest" description="Disordered" evidence="1">
    <location>
        <begin position="522"/>
        <end position="673"/>
    </location>
</feature>
<feature type="region of interest" description="Disordered" evidence="1">
    <location>
        <begin position="1"/>
        <end position="30"/>
    </location>
</feature>
<feature type="compositionally biased region" description="Low complexity" evidence="1">
    <location>
        <begin position="821"/>
        <end position="836"/>
    </location>
</feature>
<feature type="domain" description="FHA" evidence="3">
    <location>
        <begin position="64"/>
        <end position="124"/>
    </location>
</feature>
<feature type="compositionally biased region" description="Polar residues" evidence="1">
    <location>
        <begin position="363"/>
        <end position="372"/>
    </location>
</feature>
<evidence type="ECO:0000256" key="2">
    <source>
        <dbReference type="SAM" id="Phobius"/>
    </source>
</evidence>
<keyword evidence="5" id="KW-1185">Reference proteome</keyword>
<dbReference type="InterPro" id="IPR051176">
    <property type="entry name" value="Cent_Immune-Sig_Mod"/>
</dbReference>
<reference evidence="4 5" key="1">
    <citation type="submission" date="2019-10" db="EMBL/GenBank/DDBJ databases">
        <authorList>
            <person name="Palmer J.M."/>
        </authorList>
    </citation>
    <scope>NUCLEOTIDE SEQUENCE [LARGE SCALE GENOMIC DNA]</scope>
    <source>
        <strain evidence="4 5">TWF696</strain>
    </source>
</reference>
<dbReference type="Pfam" id="PF00498">
    <property type="entry name" value="FHA"/>
    <property type="match status" value="1"/>
</dbReference>
<feature type="compositionally biased region" description="Low complexity" evidence="1">
    <location>
        <begin position="292"/>
        <end position="302"/>
    </location>
</feature>
<dbReference type="SMART" id="SM00240">
    <property type="entry name" value="FHA"/>
    <property type="match status" value="1"/>
</dbReference>
<keyword evidence="2" id="KW-1133">Transmembrane helix</keyword>
<dbReference type="PANTHER" id="PTHR15715">
    <property type="entry name" value="CENTROSOMAL PROTEIN OF 170 KDA"/>
    <property type="match status" value="1"/>
</dbReference>
<evidence type="ECO:0000313" key="4">
    <source>
        <dbReference type="EMBL" id="KAK6359035.1"/>
    </source>
</evidence>
<gene>
    <name evidence="4" type="ORF">TWF696_000206</name>
</gene>
<evidence type="ECO:0000259" key="3">
    <source>
        <dbReference type="PROSITE" id="PS50006"/>
    </source>
</evidence>